<dbReference type="Gene3D" id="3.30.10.10">
    <property type="entry name" value="Trypsin Inhibitor V, subunit A"/>
    <property type="match status" value="1"/>
</dbReference>
<dbReference type="VEuPathDB" id="FungiDB:ASPWEDRAFT_168717"/>
<gene>
    <name evidence="1" type="ORF">ASPWEDRAFT_168717</name>
</gene>
<dbReference type="GeneID" id="63746183"/>
<dbReference type="EMBL" id="KV878210">
    <property type="protein sequence ID" value="OJJ38841.1"/>
    <property type="molecule type" value="Genomic_DNA"/>
</dbReference>
<reference evidence="2" key="1">
    <citation type="journal article" date="2017" name="Genome Biol.">
        <title>Comparative genomics reveals high biological diversity and specific adaptations in the industrially and medically important fungal genus Aspergillus.</title>
        <authorList>
            <person name="de Vries R.P."/>
            <person name="Riley R."/>
            <person name="Wiebenga A."/>
            <person name="Aguilar-Osorio G."/>
            <person name="Amillis S."/>
            <person name="Uchima C.A."/>
            <person name="Anderluh G."/>
            <person name="Asadollahi M."/>
            <person name="Askin M."/>
            <person name="Barry K."/>
            <person name="Battaglia E."/>
            <person name="Bayram O."/>
            <person name="Benocci T."/>
            <person name="Braus-Stromeyer S.A."/>
            <person name="Caldana C."/>
            <person name="Canovas D."/>
            <person name="Cerqueira G.C."/>
            <person name="Chen F."/>
            <person name="Chen W."/>
            <person name="Choi C."/>
            <person name="Clum A."/>
            <person name="Dos Santos R.A."/>
            <person name="Damasio A.R."/>
            <person name="Diallinas G."/>
            <person name="Emri T."/>
            <person name="Fekete E."/>
            <person name="Flipphi M."/>
            <person name="Freyberg S."/>
            <person name="Gallo A."/>
            <person name="Gournas C."/>
            <person name="Habgood R."/>
            <person name="Hainaut M."/>
            <person name="Harispe M.L."/>
            <person name="Henrissat B."/>
            <person name="Hilden K.S."/>
            <person name="Hope R."/>
            <person name="Hossain A."/>
            <person name="Karabika E."/>
            <person name="Karaffa L."/>
            <person name="Karanyi Z."/>
            <person name="Krasevec N."/>
            <person name="Kuo A."/>
            <person name="Kusch H."/>
            <person name="LaButti K."/>
            <person name="Lagendijk E.L."/>
            <person name="Lapidus A."/>
            <person name="Levasseur A."/>
            <person name="Lindquist E."/>
            <person name="Lipzen A."/>
            <person name="Logrieco A.F."/>
            <person name="MacCabe A."/>
            <person name="Maekelae M.R."/>
            <person name="Malavazi I."/>
            <person name="Melin P."/>
            <person name="Meyer V."/>
            <person name="Mielnichuk N."/>
            <person name="Miskei M."/>
            <person name="Molnar A.P."/>
            <person name="Mule G."/>
            <person name="Ngan C.Y."/>
            <person name="Orejas M."/>
            <person name="Orosz E."/>
            <person name="Ouedraogo J.P."/>
            <person name="Overkamp K.M."/>
            <person name="Park H.-S."/>
            <person name="Perrone G."/>
            <person name="Piumi F."/>
            <person name="Punt P.J."/>
            <person name="Ram A.F."/>
            <person name="Ramon A."/>
            <person name="Rauscher S."/>
            <person name="Record E."/>
            <person name="Riano-Pachon D.M."/>
            <person name="Robert V."/>
            <person name="Roehrig J."/>
            <person name="Ruller R."/>
            <person name="Salamov A."/>
            <person name="Salih N.S."/>
            <person name="Samson R.A."/>
            <person name="Sandor E."/>
            <person name="Sanguinetti M."/>
            <person name="Schuetze T."/>
            <person name="Sepcic K."/>
            <person name="Shelest E."/>
            <person name="Sherlock G."/>
            <person name="Sophianopoulou V."/>
            <person name="Squina F.M."/>
            <person name="Sun H."/>
            <person name="Susca A."/>
            <person name="Todd R.B."/>
            <person name="Tsang A."/>
            <person name="Unkles S.E."/>
            <person name="van de Wiele N."/>
            <person name="van Rossen-Uffink D."/>
            <person name="Oliveira J.V."/>
            <person name="Vesth T.C."/>
            <person name="Visser J."/>
            <person name="Yu J.-H."/>
            <person name="Zhou M."/>
            <person name="Andersen M.R."/>
            <person name="Archer D.B."/>
            <person name="Baker S.E."/>
            <person name="Benoit I."/>
            <person name="Brakhage A.A."/>
            <person name="Braus G.H."/>
            <person name="Fischer R."/>
            <person name="Frisvad J.C."/>
            <person name="Goldman G.H."/>
            <person name="Houbraken J."/>
            <person name="Oakley B."/>
            <person name="Pocsi I."/>
            <person name="Scazzocchio C."/>
            <person name="Seiboth B."/>
            <person name="vanKuyk P.A."/>
            <person name="Wortman J."/>
            <person name="Dyer P.S."/>
            <person name="Grigoriev I.V."/>
        </authorList>
    </citation>
    <scope>NUCLEOTIDE SEQUENCE [LARGE SCALE GENOMIC DNA]</scope>
    <source>
        <strain evidence="2">DTO 134E9</strain>
    </source>
</reference>
<evidence type="ECO:0008006" key="3">
    <source>
        <dbReference type="Google" id="ProtNLM"/>
    </source>
</evidence>
<name>A0A1L9RV71_ASPWE</name>
<dbReference type="PANTHER" id="PTHR39600:SF1">
    <property type="entry name" value="PEPTIDASE INHIBITOR I78 FAMILY PROTEIN"/>
    <property type="match status" value="1"/>
</dbReference>
<dbReference type="InterPro" id="IPR021719">
    <property type="entry name" value="Prot_inh_I78"/>
</dbReference>
<evidence type="ECO:0000313" key="2">
    <source>
        <dbReference type="Proteomes" id="UP000184383"/>
    </source>
</evidence>
<keyword evidence="2" id="KW-1185">Reference proteome</keyword>
<protein>
    <recommendedName>
        <fullName evidence="3">Proteinase inhibitor I78</fullName>
    </recommendedName>
</protein>
<evidence type="ECO:0000313" key="1">
    <source>
        <dbReference type="EMBL" id="OJJ38841.1"/>
    </source>
</evidence>
<dbReference type="PANTHER" id="PTHR39600">
    <property type="entry name" value="PEPTIDASE INHIBITOR I78 FAMILY PROTEIN"/>
    <property type="match status" value="1"/>
</dbReference>
<dbReference type="Pfam" id="PF11720">
    <property type="entry name" value="Inhibitor_I78"/>
    <property type="match status" value="1"/>
</dbReference>
<dbReference type="STRING" id="1073089.A0A1L9RV71"/>
<proteinExistence type="predicted"/>
<organism evidence="1 2">
    <name type="scientific">Aspergillus wentii DTO 134E9</name>
    <dbReference type="NCBI Taxonomy" id="1073089"/>
    <lineage>
        <taxon>Eukaryota</taxon>
        <taxon>Fungi</taxon>
        <taxon>Dikarya</taxon>
        <taxon>Ascomycota</taxon>
        <taxon>Pezizomycotina</taxon>
        <taxon>Eurotiomycetes</taxon>
        <taxon>Eurotiomycetidae</taxon>
        <taxon>Eurotiales</taxon>
        <taxon>Aspergillaceae</taxon>
        <taxon>Aspergillus</taxon>
        <taxon>Aspergillus subgen. Cremei</taxon>
    </lineage>
</organism>
<sequence length="81" mass="9203">MPLVVPGIQNTTGGDKNEWLNKLVGKKITESTHDVESFAKTDLPKSHRILRPGSPMTFDYRVERLNIHLNEQDRVQDVSFG</sequence>
<dbReference type="AlphaFoldDB" id="A0A1L9RV71"/>
<dbReference type="RefSeq" id="XP_040692517.1">
    <property type="nucleotide sequence ID" value="XM_040830335.1"/>
</dbReference>
<dbReference type="Proteomes" id="UP000184383">
    <property type="component" value="Unassembled WGS sequence"/>
</dbReference>
<dbReference type="OrthoDB" id="10013825at2759"/>
<accession>A0A1L9RV71</accession>